<comment type="caution">
    <text evidence="4">The sequence shown here is derived from an EMBL/GenBank/DDBJ whole genome shotgun (WGS) entry which is preliminary data.</text>
</comment>
<feature type="signal peptide" evidence="2">
    <location>
        <begin position="1"/>
        <end position="20"/>
    </location>
</feature>
<evidence type="ECO:0000313" key="5">
    <source>
        <dbReference type="Proteomes" id="UP000647133"/>
    </source>
</evidence>
<dbReference type="PANTHER" id="PTHR42776">
    <property type="entry name" value="SERINE PEPTIDASE S9 FAMILY MEMBER"/>
    <property type="match status" value="1"/>
</dbReference>
<feature type="chain" id="PRO_5045636481" evidence="2">
    <location>
        <begin position="21"/>
        <end position="980"/>
    </location>
</feature>
<dbReference type="InterPro" id="IPR001375">
    <property type="entry name" value="Peptidase_S9_cat"/>
</dbReference>
<evidence type="ECO:0000256" key="1">
    <source>
        <dbReference type="ARBA" id="ARBA00022801"/>
    </source>
</evidence>
<evidence type="ECO:0000256" key="2">
    <source>
        <dbReference type="SAM" id="SignalP"/>
    </source>
</evidence>
<dbReference type="InterPro" id="IPR011042">
    <property type="entry name" value="6-blade_b-propeller_TolB-like"/>
</dbReference>
<keyword evidence="1" id="KW-0378">Hydrolase</keyword>
<dbReference type="RefSeq" id="WP_192009595.1">
    <property type="nucleotide sequence ID" value="NZ_JACYTQ010000002.1"/>
</dbReference>
<reference evidence="4 5" key="1">
    <citation type="submission" date="2020-09" db="EMBL/GenBank/DDBJ databases">
        <title>Echinicola sp. CAU 1574 isolated from sand of Sido Beach.</title>
        <authorList>
            <person name="Kim W."/>
        </authorList>
    </citation>
    <scope>NUCLEOTIDE SEQUENCE [LARGE SCALE GENOMIC DNA]</scope>
    <source>
        <strain evidence="4 5">CAU 1574</strain>
    </source>
</reference>
<gene>
    <name evidence="4" type="ORF">IFO69_08305</name>
</gene>
<proteinExistence type="predicted"/>
<accession>A0ABR9AIW6</accession>
<evidence type="ECO:0000259" key="3">
    <source>
        <dbReference type="Pfam" id="PF00326"/>
    </source>
</evidence>
<evidence type="ECO:0000313" key="4">
    <source>
        <dbReference type="EMBL" id="MBD8488743.1"/>
    </source>
</evidence>
<dbReference type="Gene3D" id="3.40.50.1820">
    <property type="entry name" value="alpha/beta hydrolase"/>
    <property type="match status" value="1"/>
</dbReference>
<organism evidence="4 5">
    <name type="scientific">Echinicola arenosa</name>
    <dbReference type="NCBI Taxonomy" id="2774144"/>
    <lineage>
        <taxon>Bacteria</taxon>
        <taxon>Pseudomonadati</taxon>
        <taxon>Bacteroidota</taxon>
        <taxon>Cytophagia</taxon>
        <taxon>Cytophagales</taxon>
        <taxon>Cyclobacteriaceae</taxon>
        <taxon>Echinicola</taxon>
    </lineage>
</organism>
<dbReference type="PANTHER" id="PTHR42776:SF27">
    <property type="entry name" value="DIPEPTIDYL PEPTIDASE FAMILY MEMBER 6"/>
    <property type="match status" value="1"/>
</dbReference>
<dbReference type="SUPFAM" id="SSF53474">
    <property type="entry name" value="alpha/beta-Hydrolases"/>
    <property type="match status" value="1"/>
</dbReference>
<sequence>MNKRFSLFLLSVVMCIHAFAQEEKESPSKERKPISWEEISNWEALVTGSGQVSPDGKWFSYTLKEVEGDGKLVLEATDDTNNKKTYPIGDTSRPRMDFSENSRWLAFIEYPNFKDKKDKSKAKKLFNKLILLDLKEDKKVVFEKVQSFTFNNDASSILAINLNKDGGSGKGSDLLIYHLENGTKQNIGNVLEFSFNKSGKYLSYTVDAANQSGNGIYLFDVDNNRTHVLESDEASFKSIHWTEEGDGFAALKMTKDKKYKQELGAVIGVKNLTSPEVIVYNPKEDSVSFPDKYTISPNQRPSWSDDLSQLFYGIHDLELAKKPEEKKPEVNEDSLKALETEKIASLRADTTIKSMADLKKALSKIERANASPNTQPKNADKPSMTIWHWKDDQLQSRQEKLESSEKRKSLYAVYNIENKKHTTLQDSTLSDFMILPKQHFAIASDAKPYELQSNLTGKSYRDFYIIDIESGEKTLWKEKFYIPSGASTPKTSPDGTKILFAVDGHFFVYDLITKEETNLTADLETTFVNTDDDHNVIKPMNYPLGWDSESKYVLLKSEWDIWQVPVNKKKKALNLTVNGENTQTRYQGRFGIYPDEKGIDLSKKQYFRAYGEWTKKSGVISLEGSKSGLKPGPKVLIWEDVMIGQFTKAKAADTFIYSKETYNTPPAYFLTNASFENPKKITDDPKKLDEYTWSSGVKLVDYVSDKGVKLQGALFLPADYEEGKKYPTMVYYYEKLSYSLHNWTSPDFGRTGWNPNVYTSNGYAVFMPDITYTLDDPGMSAVWCVIPAVKAAIETGIIDEENIGIHGHSWGGYQTAFLVTQTDMFKAAAAGAALTNMISMYDLIYWNSGNGNMAIFESSQGRFTGGPWENWESYERNSPIYHVKDVNTPLLMLHNDKDGAVDFTQGLEYYNALRRLQKPVVMVQYKGENHGIAKLENRKDYSVRMMEFFDHHLKGKPAPEWLESGVKAIDLDDHLKERAF</sequence>
<dbReference type="Gene3D" id="2.120.10.30">
    <property type="entry name" value="TolB, C-terminal domain"/>
    <property type="match status" value="1"/>
</dbReference>
<dbReference type="EMBL" id="JACYTQ010000002">
    <property type="protein sequence ID" value="MBD8488743.1"/>
    <property type="molecule type" value="Genomic_DNA"/>
</dbReference>
<keyword evidence="2" id="KW-0732">Signal</keyword>
<name>A0ABR9AIW6_9BACT</name>
<dbReference type="Pfam" id="PF00326">
    <property type="entry name" value="Peptidase_S9"/>
    <property type="match status" value="1"/>
</dbReference>
<protein>
    <submittedName>
        <fullName evidence="4">S9 family peptidase</fullName>
    </submittedName>
</protein>
<keyword evidence="5" id="KW-1185">Reference proteome</keyword>
<feature type="domain" description="Peptidase S9 prolyl oligopeptidase catalytic" evidence="3">
    <location>
        <begin position="786"/>
        <end position="955"/>
    </location>
</feature>
<dbReference type="SUPFAM" id="SSF82171">
    <property type="entry name" value="DPP6 N-terminal domain-like"/>
    <property type="match status" value="1"/>
</dbReference>
<dbReference type="InterPro" id="IPR029058">
    <property type="entry name" value="AB_hydrolase_fold"/>
</dbReference>
<dbReference type="Proteomes" id="UP000647133">
    <property type="component" value="Unassembled WGS sequence"/>
</dbReference>